<feature type="domain" description="FAS1" evidence="1">
    <location>
        <begin position="182"/>
        <end position="322"/>
    </location>
</feature>
<feature type="non-terminal residue" evidence="2">
    <location>
        <position position="1"/>
    </location>
</feature>
<evidence type="ECO:0000259" key="1">
    <source>
        <dbReference type="PROSITE" id="PS50213"/>
    </source>
</evidence>
<keyword evidence="3" id="KW-1185">Reference proteome</keyword>
<dbReference type="SUPFAM" id="SSF82153">
    <property type="entry name" value="FAS1 domain"/>
    <property type="match status" value="5"/>
</dbReference>
<dbReference type="SMART" id="SM00554">
    <property type="entry name" value="FAS1"/>
    <property type="match status" value="5"/>
</dbReference>
<feature type="domain" description="FAS1" evidence="1">
    <location>
        <begin position="1"/>
        <end position="31"/>
    </location>
</feature>
<accession>A0AAV2ID72</accession>
<reference evidence="2 3" key="1">
    <citation type="submission" date="2024-04" db="EMBL/GenBank/DDBJ databases">
        <authorList>
            <consortium name="Genoscope - CEA"/>
            <person name="William W."/>
        </authorList>
    </citation>
    <scope>NUCLEOTIDE SEQUENCE [LARGE SCALE GENOMIC DNA]</scope>
</reference>
<protein>
    <recommendedName>
        <fullName evidence="1">FAS1 domain-containing protein</fullName>
    </recommendedName>
</protein>
<feature type="domain" description="FAS1" evidence="1">
    <location>
        <begin position="326"/>
        <end position="462"/>
    </location>
</feature>
<name>A0AAV2ID72_LYMST</name>
<dbReference type="AlphaFoldDB" id="A0AAV2ID72"/>
<dbReference type="InterPro" id="IPR000782">
    <property type="entry name" value="FAS1_domain"/>
</dbReference>
<proteinExistence type="predicted"/>
<feature type="domain" description="FAS1" evidence="1">
    <location>
        <begin position="35"/>
        <end position="178"/>
    </location>
</feature>
<dbReference type="PROSITE" id="PS50213">
    <property type="entry name" value="FAS1"/>
    <property type="match status" value="6"/>
</dbReference>
<dbReference type="Gene3D" id="2.30.180.10">
    <property type="entry name" value="FAS1 domain"/>
    <property type="match status" value="5"/>
</dbReference>
<dbReference type="PANTHER" id="PTHR10900:SF77">
    <property type="entry name" value="FI19380P1"/>
    <property type="match status" value="1"/>
</dbReference>
<evidence type="ECO:0000313" key="3">
    <source>
        <dbReference type="Proteomes" id="UP001497497"/>
    </source>
</evidence>
<comment type="caution">
    <text evidence="2">The sequence shown here is derived from an EMBL/GenBank/DDBJ whole genome shotgun (WGS) entry which is preliminary data.</text>
</comment>
<feature type="non-terminal residue" evidence="2">
    <location>
        <position position="757"/>
    </location>
</feature>
<dbReference type="Pfam" id="PF02469">
    <property type="entry name" value="Fasciclin"/>
    <property type="match status" value="5"/>
</dbReference>
<feature type="domain" description="FAS1" evidence="1">
    <location>
        <begin position="614"/>
        <end position="754"/>
    </location>
</feature>
<feature type="domain" description="FAS1" evidence="1">
    <location>
        <begin position="466"/>
        <end position="610"/>
    </location>
</feature>
<dbReference type="InterPro" id="IPR036378">
    <property type="entry name" value="FAS1_dom_sf"/>
</dbReference>
<dbReference type="EMBL" id="CAXITT010000627">
    <property type="protein sequence ID" value="CAL1544532.1"/>
    <property type="molecule type" value="Genomic_DNA"/>
</dbReference>
<gene>
    <name evidence="2" type="ORF">GSLYS_00018045001</name>
</gene>
<sequence length="757" mass="86283">VYIANNRVHAKVIQANIPTVNGVIHVIDNLLHYVYHNALQVADSMPDTKIFAQLMNGLNSEVKRRLSGGRITLFIPTDWAFSKVPLYWQAEMLRRENMIDQSPLEKVLFGHVIEDNAVDSSRFYEGLRLNMANNQSLTIVAKDGDFYLETADKKMTMKIEVLDIGVTNGVVHLVSNILFAGGFTIWEALSDIPQLKRFYDKVTKHFPNMRTTLNLSSETSMTAFIPSNEVFDRAAEYINSILNLDPQILNKAFQGHVMTGRYPSSRIEGEKVYMTLSGQVVRISRRDRTSTITISGGHVTSEVKVRDIFCSNGVLHIIDDLLHTPTRTTDREIRLRDDLRYMQALFEKVSDNLYNLNSKSNNYTIFVANNDAFSSLPWDTVNKLLYWENWTKQILRAHIVINESRTLDQMPSGTALTAGFNVIYVLKKDGQVYVVNNNMMAQVVVADIPAVNGWIHIVDRILTVPYVTVADIMGSREEVSLFHQIMSPLAEYKQLITSPLRNVTLFVPSSRYIKTLTAPQLTRIKSDPEILRKIFYGHVLPNVRLDDVFLRQYPEADYCSRSSYNISFKISKGDGGMYVDVGYDDIQPLDLIARATGCADGVVYVIDGFLNYSPFTVLERLKRDPRLSVAFKLMTTLAPQAQIELLNNPDMTFTFLMPDDLALDYLSFKAKSKLESLPDDEKQNTFWRHVMNGTHVYYDDFKVGHLSDKLFPPEVSFSIQNDAVYVHYKSIKSKMKQWNLLASNGVIHILMQFLYDS</sequence>
<dbReference type="PANTHER" id="PTHR10900">
    <property type="entry name" value="PERIOSTIN-RELATED"/>
    <property type="match status" value="1"/>
</dbReference>
<organism evidence="2 3">
    <name type="scientific">Lymnaea stagnalis</name>
    <name type="common">Great pond snail</name>
    <name type="synonym">Helix stagnalis</name>
    <dbReference type="NCBI Taxonomy" id="6523"/>
    <lineage>
        <taxon>Eukaryota</taxon>
        <taxon>Metazoa</taxon>
        <taxon>Spiralia</taxon>
        <taxon>Lophotrochozoa</taxon>
        <taxon>Mollusca</taxon>
        <taxon>Gastropoda</taxon>
        <taxon>Heterobranchia</taxon>
        <taxon>Euthyneura</taxon>
        <taxon>Panpulmonata</taxon>
        <taxon>Hygrophila</taxon>
        <taxon>Lymnaeoidea</taxon>
        <taxon>Lymnaeidae</taxon>
        <taxon>Lymnaea</taxon>
    </lineage>
</organism>
<dbReference type="InterPro" id="IPR050904">
    <property type="entry name" value="Adhesion/Biosynth-related"/>
</dbReference>
<dbReference type="Proteomes" id="UP001497497">
    <property type="component" value="Unassembled WGS sequence"/>
</dbReference>
<evidence type="ECO:0000313" key="2">
    <source>
        <dbReference type="EMBL" id="CAL1544532.1"/>
    </source>
</evidence>